<evidence type="ECO:0000259" key="2">
    <source>
        <dbReference type="Pfam" id="PF13679"/>
    </source>
</evidence>
<dbReference type="Gene3D" id="3.40.50.150">
    <property type="entry name" value="Vaccinia Virus protein VP39"/>
    <property type="match status" value="1"/>
</dbReference>
<dbReference type="AlphaFoldDB" id="Q8R676"/>
<keyword evidence="3" id="KW-0808">Transferase</keyword>
<dbReference type="HOGENOM" id="CLU_031012_1_0_0"/>
<evidence type="ECO:0000313" key="3">
    <source>
        <dbReference type="EMBL" id="AAL94974.1"/>
    </source>
</evidence>
<dbReference type="Pfam" id="PF13679">
    <property type="entry name" value="Methyltransf_32"/>
    <property type="match status" value="1"/>
</dbReference>
<dbReference type="GO" id="GO:0008168">
    <property type="term" value="F:methyltransferase activity"/>
    <property type="evidence" value="ECO:0007669"/>
    <property type="project" value="UniProtKB-KW"/>
</dbReference>
<dbReference type="PANTHER" id="PTHR13369:SF3">
    <property type="entry name" value="METHYLTRANSFERASE DOMAIN-CONTAINING PROTEIN"/>
    <property type="match status" value="1"/>
</dbReference>
<organism evidence="3">
    <name type="scientific">Fusobacterium nucleatum subsp. nucleatum (strain ATCC 25586 / DSM 15643 / BCRC 10681 / CIP 101130 / JCM 8532 / KCTC 2640 / LMG 13131 / VPI 4355)</name>
    <dbReference type="NCBI Taxonomy" id="190304"/>
    <lineage>
        <taxon>Bacteria</taxon>
        <taxon>Fusobacteriati</taxon>
        <taxon>Fusobacteriota</taxon>
        <taxon>Fusobacteriia</taxon>
        <taxon>Fusobacteriales</taxon>
        <taxon>Fusobacteriaceae</taxon>
        <taxon>Fusobacterium</taxon>
    </lineage>
</organism>
<protein>
    <submittedName>
        <fullName evidence="3 4">Methyltransferase</fullName>
        <ecNumber evidence="3">2.1.1.-</ecNumber>
    </submittedName>
</protein>
<dbReference type="STRING" id="190304.FN0778"/>
<reference evidence="3" key="1">
    <citation type="journal article" date="2002" name="J. Bacteriol.">
        <title>Genome sequence and analysis of the oral bacterium Fusobacterium nucleatum strain ATCC 25586.</title>
        <authorList>
            <person name="Kapatral V."/>
            <person name="Anderson I."/>
            <person name="Ivanova N."/>
            <person name="Reznik G."/>
            <person name="Los T."/>
            <person name="Lykidis A."/>
            <person name="Bhattacharyya A."/>
            <person name="Bartman A."/>
            <person name="Gardner W."/>
            <person name="Grechkin G."/>
            <person name="Zhu L."/>
            <person name="Vasieva O."/>
            <person name="Chu L."/>
            <person name="Kogan Y."/>
            <person name="Chaga O."/>
            <person name="Goltsman E."/>
            <person name="Bernal A."/>
            <person name="Larsen N."/>
            <person name="D'Souza M."/>
            <person name="Walunas T."/>
            <person name="Pusch G."/>
            <person name="Haselkorn R."/>
            <person name="Fonstein M."/>
            <person name="Kyrpides N."/>
            <person name="Overbeek R."/>
        </authorList>
    </citation>
    <scope>NUCLEOTIDE SEQUENCE [LARGE SCALE GENOMIC DNA]</scope>
    <source>
        <strain evidence="3">ATCC 25586</strain>
    </source>
</reference>
<dbReference type="GeneID" id="79783769"/>
<dbReference type="EC" id="2.1.1.-" evidence="3"/>
<reference evidence="5" key="2">
    <citation type="journal article" date="2018" name="MSphere">
        <title>Fusobacterium Genomics Using MinION and Illumina Sequencing Enables Genome Completion and Correction.</title>
        <authorList>
            <person name="Todd S.M."/>
            <person name="Settlage R.E."/>
            <person name="Lahmers K.K."/>
            <person name="Slade D.J."/>
        </authorList>
    </citation>
    <scope>NUCLEOTIDE SEQUENCE [LARGE SCALE GENOMIC DNA]</scope>
    <source>
        <strain evidence="5">ATCC 25586</strain>
    </source>
</reference>
<reference evidence="4" key="3">
    <citation type="submission" date="2018-03" db="EMBL/GenBank/DDBJ databases">
        <title>Complete Fusobacterium genomes using hybrid Minion sequencing.</title>
        <authorList>
            <person name="Slade D.J."/>
            <person name="Lahmers K."/>
        </authorList>
    </citation>
    <scope>NUCLEOTIDE SEQUENCE</scope>
    <source>
        <strain evidence="4">ATCC 25586</strain>
    </source>
</reference>
<name>Q8R676_FUSNN</name>
<dbReference type="PANTHER" id="PTHR13369">
    <property type="match status" value="1"/>
</dbReference>
<evidence type="ECO:0000313" key="4">
    <source>
        <dbReference type="EMBL" id="AVQ15166.1"/>
    </source>
</evidence>
<dbReference type="SUPFAM" id="SSF53335">
    <property type="entry name" value="S-adenosyl-L-methionine-dependent methyltransferases"/>
    <property type="match status" value="1"/>
</dbReference>
<dbReference type="EMBL" id="AE009951">
    <property type="protein sequence ID" value="AAL94974.1"/>
    <property type="molecule type" value="Genomic_DNA"/>
</dbReference>
<dbReference type="eggNOG" id="COG0500">
    <property type="taxonomic scope" value="Bacteria"/>
</dbReference>
<evidence type="ECO:0000313" key="5">
    <source>
        <dbReference type="Proteomes" id="UP000241660"/>
    </source>
</evidence>
<dbReference type="PATRIC" id="fig|190304.8.peg.1341"/>
<sequence length="412" mass="48113">MKKEDILSELIENIKDDKLIKIVFSDKQDGDFNKIIIKPLSLKSAKNIQIESFKDNKAFHKNIELNNIEKIKNILKEYVENFKQILLQIESLNISFMKKKETFIKKENNNNLIKNSNEHNKKKQYILNEGDKIDFLIELGLMSVEGKILKSSYNKFKQINKYLEFIDDVIVELKTKKLINNHINILDFGCGKSYLTFALYYYLKNYRKDLSFSIVGLDLKKDVIEFCNKLAQKLSYENLEFLNGNIKDYDRAKEVDLVFSLHACNNATDYSLEKALSLNAKAILAVPCCHHEFFEKIQKNKDSKFYDTLKIIADNGIVLDKFASLATDSFRSLTLELCGYKTKMIEFIDMEHTPKNILIKAIKSRSSNLKENLKEKLKEYNSLKKFLGIQPLLEELTKKYFLIDTNTEMPYN</sequence>
<dbReference type="KEGG" id="fnu:FN0778"/>
<dbReference type="PaxDb" id="190304-FN0778"/>
<feature type="coiled-coil region" evidence="1">
    <location>
        <begin position="359"/>
        <end position="390"/>
    </location>
</feature>
<dbReference type="RefSeq" id="WP_011016645.1">
    <property type="nucleotide sequence ID" value="NZ_CP028101.1"/>
</dbReference>
<dbReference type="InParanoid" id="Q8R676"/>
<dbReference type="InterPro" id="IPR029063">
    <property type="entry name" value="SAM-dependent_MTases_sf"/>
</dbReference>
<keyword evidence="3" id="KW-0489">Methyltransferase</keyword>
<dbReference type="CDD" id="cd02440">
    <property type="entry name" value="AdoMet_MTases"/>
    <property type="match status" value="1"/>
</dbReference>
<dbReference type="GO" id="GO:0032259">
    <property type="term" value="P:methylation"/>
    <property type="evidence" value="ECO:0007669"/>
    <property type="project" value="UniProtKB-KW"/>
</dbReference>
<keyword evidence="5" id="KW-1185">Reference proteome</keyword>
<feature type="domain" description="Methyltransferase" evidence="2">
    <location>
        <begin position="155"/>
        <end position="293"/>
    </location>
</feature>
<keyword evidence="1" id="KW-0175">Coiled coil</keyword>
<dbReference type="EnsemblBacteria" id="AAL94974">
    <property type="protein sequence ID" value="AAL94974"/>
    <property type="gene ID" value="FN0778"/>
</dbReference>
<proteinExistence type="predicted"/>
<dbReference type="BioCyc" id="FNUC190304:G1FZS-1363-MONOMER"/>
<accession>Q8R676</accession>
<gene>
    <name evidence="3" type="ordered locus">FN0778</name>
    <name evidence="4" type="ORF">C7Y58_06930</name>
</gene>
<dbReference type="EMBL" id="CP028101">
    <property type="protein sequence ID" value="AVQ15166.1"/>
    <property type="molecule type" value="Genomic_DNA"/>
</dbReference>
<evidence type="ECO:0000256" key="1">
    <source>
        <dbReference type="SAM" id="Coils"/>
    </source>
</evidence>
<dbReference type="Proteomes" id="UP000241660">
    <property type="component" value="Chromosome"/>
</dbReference>
<dbReference type="InterPro" id="IPR025714">
    <property type="entry name" value="Methyltranfer_dom"/>
</dbReference>